<evidence type="ECO:0000313" key="1">
    <source>
        <dbReference type="EMBL" id="MRH79297.1"/>
    </source>
</evidence>
<comment type="caution">
    <text evidence="1">The sequence shown here is derived from an EMBL/GenBank/DDBJ whole genome shotgun (WGS) entry which is preliminary data.</text>
</comment>
<sequence length="124" mass="14903">MFKYRKKRGITEDDLRNMYYERNPAVHYLIKNGLVTIIKKNDHPIQKFFRNKLHFNIPQESTLDLDTYGSFVFIHLDGQTSVYDLGKKLGEKYQGARELQYTRLVFYLRQLDQQNNLIIKLENK</sequence>
<evidence type="ECO:0000313" key="2">
    <source>
        <dbReference type="Proteomes" id="UP000470878"/>
    </source>
</evidence>
<proteinExistence type="predicted"/>
<dbReference type="AlphaFoldDB" id="A0A7X2G280"/>
<gene>
    <name evidence="1" type="ORF">GIX77_00620</name>
</gene>
<protein>
    <submittedName>
        <fullName evidence="1">PqqD family peptide modification chaperone</fullName>
    </submittedName>
</protein>
<accession>A0A7X2G280</accession>
<dbReference type="EMBL" id="WJMX01000001">
    <property type="protein sequence ID" value="MRH79297.1"/>
    <property type="molecule type" value="Genomic_DNA"/>
</dbReference>
<dbReference type="Proteomes" id="UP000470878">
    <property type="component" value="Unassembled WGS sequence"/>
</dbReference>
<name>A0A7X2G280_LIMRT</name>
<organism evidence="1 2">
    <name type="scientific">Limosilactobacillus reuteri</name>
    <name type="common">Lactobacillus reuteri</name>
    <dbReference type="NCBI Taxonomy" id="1598"/>
    <lineage>
        <taxon>Bacteria</taxon>
        <taxon>Bacillati</taxon>
        <taxon>Bacillota</taxon>
        <taxon>Bacilli</taxon>
        <taxon>Lactobacillales</taxon>
        <taxon>Lactobacillaceae</taxon>
        <taxon>Limosilactobacillus</taxon>
    </lineage>
</organism>
<dbReference type="RefSeq" id="WP_153702542.1">
    <property type="nucleotide sequence ID" value="NZ_JAJGTI010000069.1"/>
</dbReference>
<reference evidence="1 2" key="1">
    <citation type="submission" date="2019-11" db="EMBL/GenBank/DDBJ databases">
        <title>Draft genome sequence of 12 host-associated Lactobacillus reuteri rodent strains.</title>
        <authorList>
            <person name="Zhang S."/>
            <person name="Ozcam M."/>
            <person name="Van Pijkeren J.P."/>
        </authorList>
    </citation>
    <scope>NUCLEOTIDE SEQUENCE [LARGE SCALE GENOMIC DNA]</scope>
    <source>
        <strain evidence="1 2">CR</strain>
    </source>
</reference>